<dbReference type="EMBL" id="JAGGJR010000008">
    <property type="protein sequence ID" value="MBP1874714.1"/>
    <property type="molecule type" value="Genomic_DNA"/>
</dbReference>
<comment type="caution">
    <text evidence="1">The sequence shown here is derived from an EMBL/GenBank/DDBJ whole genome shotgun (WGS) entry which is preliminary data.</text>
</comment>
<organism evidence="1 2">
    <name type="scientific">Ensifer adhaerens</name>
    <name type="common">Sinorhizobium morelense</name>
    <dbReference type="NCBI Taxonomy" id="106592"/>
    <lineage>
        <taxon>Bacteria</taxon>
        <taxon>Pseudomonadati</taxon>
        <taxon>Pseudomonadota</taxon>
        <taxon>Alphaproteobacteria</taxon>
        <taxon>Hyphomicrobiales</taxon>
        <taxon>Rhizobiaceae</taxon>
        <taxon>Sinorhizobium/Ensifer group</taxon>
        <taxon>Ensifer</taxon>
    </lineage>
</organism>
<name>A0ACC5T1C6_ENSAD</name>
<evidence type="ECO:0000313" key="2">
    <source>
        <dbReference type="Proteomes" id="UP000823773"/>
    </source>
</evidence>
<proteinExistence type="predicted"/>
<evidence type="ECO:0000313" key="1">
    <source>
        <dbReference type="EMBL" id="MBP1874714.1"/>
    </source>
</evidence>
<gene>
    <name evidence="1" type="ORF">J2Z19_004447</name>
</gene>
<reference evidence="1" key="1">
    <citation type="submission" date="2021-03" db="EMBL/GenBank/DDBJ databases">
        <title>Genomic Encyclopedia of Type Strains, Phase IV (KMG-IV): sequencing the most valuable type-strain genomes for metagenomic binning, comparative biology and taxonomic classification.</title>
        <authorList>
            <person name="Goeker M."/>
        </authorList>
    </citation>
    <scope>NUCLEOTIDE SEQUENCE</scope>
    <source>
        <strain evidence="1">DSM 18131</strain>
    </source>
</reference>
<accession>A0ACC5T1C6</accession>
<sequence length="251" mass="26854">MSLCTQTRFAAALADPAVAVPPGLTAWNGLQPQRRFAVYRNNVMVGLTGAIASRFPAAQAIVGEAFFSAMAAEFIRVHPPRSPLLLSYGDDFADFVERFEPAKDIAYLPDVIRLEAARGKAYHAADVAPLDAAKLAALPPKRLADLVFVPHPSLSILRSPHPLVTIWAMNAGEAELRPIEDWTAEDAMVARPHMTVEVRRLPPGGAAFLQALASGERLATAVEHAIENASAFDLSANLAGALQTGAFIAFH</sequence>
<protein>
    <submittedName>
        <fullName evidence="1">Uncharacterized protein</fullName>
    </submittedName>
</protein>
<keyword evidence="2" id="KW-1185">Reference proteome</keyword>
<dbReference type="Proteomes" id="UP000823773">
    <property type="component" value="Unassembled WGS sequence"/>
</dbReference>